<keyword evidence="5" id="KW-0175">Coiled coil</keyword>
<evidence type="ECO:0000256" key="2">
    <source>
        <dbReference type="ARBA" id="ARBA00022771"/>
    </source>
</evidence>
<dbReference type="InterPro" id="IPR037252">
    <property type="entry name" value="Mib_Herc2_sf"/>
</dbReference>
<dbReference type="GeneID" id="117642390"/>
<dbReference type="GO" id="GO:0004842">
    <property type="term" value="F:ubiquitin-protein transferase activity"/>
    <property type="evidence" value="ECO:0007669"/>
    <property type="project" value="InterPro"/>
</dbReference>
<dbReference type="OrthoDB" id="239701at2759"/>
<dbReference type="SUPFAM" id="SSF159034">
    <property type="entry name" value="Mib/herc2 domain-like"/>
    <property type="match status" value="1"/>
</dbReference>
<organism evidence="9">
    <name type="scientific">Thrips palmi</name>
    <name type="common">Melon thrips</name>
    <dbReference type="NCBI Taxonomy" id="161013"/>
    <lineage>
        <taxon>Eukaryota</taxon>
        <taxon>Metazoa</taxon>
        <taxon>Ecdysozoa</taxon>
        <taxon>Arthropoda</taxon>
        <taxon>Hexapoda</taxon>
        <taxon>Insecta</taxon>
        <taxon>Pterygota</taxon>
        <taxon>Neoptera</taxon>
        <taxon>Paraneoptera</taxon>
        <taxon>Thysanoptera</taxon>
        <taxon>Terebrantia</taxon>
        <taxon>Thripoidea</taxon>
        <taxon>Thripidae</taxon>
        <taxon>Thrips</taxon>
    </lineage>
</organism>
<evidence type="ECO:0000313" key="8">
    <source>
        <dbReference type="Proteomes" id="UP000515158"/>
    </source>
</evidence>
<keyword evidence="8" id="KW-1185">Reference proteome</keyword>
<evidence type="ECO:0000256" key="3">
    <source>
        <dbReference type="ARBA" id="ARBA00022833"/>
    </source>
</evidence>
<dbReference type="InterPro" id="IPR001841">
    <property type="entry name" value="Znf_RING"/>
</dbReference>
<dbReference type="Pfam" id="PF13445">
    <property type="entry name" value="zf-RING_UBOX"/>
    <property type="match status" value="1"/>
</dbReference>
<dbReference type="SUPFAM" id="SSF57850">
    <property type="entry name" value="RING/U-box"/>
    <property type="match status" value="1"/>
</dbReference>
<dbReference type="RefSeq" id="XP_034236386.1">
    <property type="nucleotide sequence ID" value="XM_034380495.1"/>
</dbReference>
<name>A0A6P8YIC8_THRPL</name>
<feature type="region of interest" description="Disordered" evidence="6">
    <location>
        <begin position="387"/>
        <end position="409"/>
    </location>
</feature>
<dbReference type="GO" id="GO:0008270">
    <property type="term" value="F:zinc ion binding"/>
    <property type="evidence" value="ECO:0007669"/>
    <property type="project" value="UniProtKB-KW"/>
</dbReference>
<evidence type="ECO:0000256" key="6">
    <source>
        <dbReference type="SAM" id="MobiDB-lite"/>
    </source>
</evidence>
<feature type="compositionally biased region" description="Low complexity" evidence="6">
    <location>
        <begin position="387"/>
        <end position="396"/>
    </location>
</feature>
<feature type="region of interest" description="Disordered" evidence="6">
    <location>
        <begin position="342"/>
        <end position="366"/>
    </location>
</feature>
<dbReference type="InParanoid" id="A0A6P8YIC8"/>
<gene>
    <name evidence="9" type="primary">LOC117642390</name>
</gene>
<dbReference type="AlphaFoldDB" id="A0A6P8YIC8"/>
<keyword evidence="3" id="KW-0862">Zinc</keyword>
<reference evidence="9" key="1">
    <citation type="submission" date="2025-08" db="UniProtKB">
        <authorList>
            <consortium name="RefSeq"/>
        </authorList>
    </citation>
    <scope>IDENTIFICATION</scope>
    <source>
        <tissue evidence="9">Total insect</tissue>
    </source>
</reference>
<evidence type="ECO:0000259" key="7">
    <source>
        <dbReference type="PROSITE" id="PS50089"/>
    </source>
</evidence>
<dbReference type="InterPro" id="IPR017907">
    <property type="entry name" value="Znf_RING_CS"/>
</dbReference>
<dbReference type="Gene3D" id="2.30.30.40">
    <property type="entry name" value="SH3 Domains"/>
    <property type="match status" value="1"/>
</dbReference>
<dbReference type="PANTHER" id="PTHR25464:SF2">
    <property type="entry name" value="RING-TYPE DOMAIN-CONTAINING PROTEIN"/>
    <property type="match status" value="1"/>
</dbReference>
<dbReference type="Gene3D" id="3.30.40.10">
    <property type="entry name" value="Zinc/RING finger domain, C3HC4 (zinc finger)"/>
    <property type="match status" value="1"/>
</dbReference>
<evidence type="ECO:0000256" key="4">
    <source>
        <dbReference type="PROSITE-ProRule" id="PRU00175"/>
    </source>
</evidence>
<dbReference type="PROSITE" id="PS00518">
    <property type="entry name" value="ZF_RING_1"/>
    <property type="match status" value="1"/>
</dbReference>
<dbReference type="PROSITE" id="PS50089">
    <property type="entry name" value="ZF_RING_2"/>
    <property type="match status" value="1"/>
</dbReference>
<feature type="compositionally biased region" description="Low complexity" evidence="6">
    <location>
        <begin position="342"/>
        <end position="355"/>
    </location>
</feature>
<keyword evidence="2 4" id="KW-0863">Zinc-finger</keyword>
<accession>A0A6P8YIC8</accession>
<sequence length="738" mass="82226">MVEFSKEMECYVCLEKFDIYSADRRPKVLPCGHTFCLRCLQGLQAKKCPLDNKVFTLQPDSLPDNFLVIQSCSNAAAAETAASRLWCRTCQRHATDDCVDGAHSVCSLKKARVEDARPLVEALQRGEAALDSLAGMMDASTRAVEESKWRATLKHDKAVMAAVRSSLQDAEKADTAIWEQARQAAARADKLRGASNLVKDPSTTCSLFVRSGAGARVVWRGDVDATFGPVKMLLCHLALRGELKQPVRKEQEQQGTVQQEMQQTEQQPLQQLLEENMQQRQLLTQQLRQLTQQPTQQLTQQATQRRILLIQPPSQQLTQQPTQHQPTQRQLTQQQLNQLGRVQQPPGQNLPNPTQQQPPPSTRQPVLQRPAGIVLNPRLLQQLRAVQEQPTQQEVVQPPPTLPKPANRPAVPRWLERANEGERELSEADMAARMDVGARVARGRDWVKGWTFDGTPPGPGTVTAKHQDSDVAVRWDNSITSAASCFSMGRYNKFHLRLLAPAPLKPHVGAEEGKDFFDVKSISPKSDEKMSKVLSGKSLQKIRFLVGLPCLTFITWSLKMLEQLSPHLEGLQMVSPMQRHLDVVLAMPRLQALTVTDVTAEVLRQVSQMASLRRLEVHCPLYAQLPVLAFPATPAKLQWLRCGVYPLVTALALVRVHADSLEELELVAASTAPYGCPDLAAELRGCGLKRLRSLVLLRETAYGAFCRHDKKTCSLQRQQLSRMFADSGVNVTVTCSFD</sequence>
<dbReference type="Proteomes" id="UP000515158">
    <property type="component" value="Unplaced"/>
</dbReference>
<evidence type="ECO:0000313" key="9">
    <source>
        <dbReference type="RefSeq" id="XP_034236386.1"/>
    </source>
</evidence>
<feature type="domain" description="RING-type" evidence="7">
    <location>
        <begin position="10"/>
        <end position="52"/>
    </location>
</feature>
<dbReference type="InterPro" id="IPR013083">
    <property type="entry name" value="Znf_RING/FYVE/PHD"/>
</dbReference>
<feature type="coiled-coil region" evidence="5">
    <location>
        <begin position="247"/>
        <end position="293"/>
    </location>
</feature>
<keyword evidence="1" id="KW-0479">Metal-binding</keyword>
<proteinExistence type="predicted"/>
<dbReference type="PANTHER" id="PTHR25464">
    <property type="entry name" value="TRIPARTITE MOTIF-CONTAINING PROTEIN 2-LIKE PROTEIN"/>
    <property type="match status" value="1"/>
</dbReference>
<evidence type="ECO:0000256" key="5">
    <source>
        <dbReference type="SAM" id="Coils"/>
    </source>
</evidence>
<dbReference type="InterPro" id="IPR027370">
    <property type="entry name" value="Znf-RING_euk"/>
</dbReference>
<evidence type="ECO:0000256" key="1">
    <source>
        <dbReference type="ARBA" id="ARBA00022723"/>
    </source>
</evidence>
<dbReference type="SMART" id="SM00184">
    <property type="entry name" value="RING"/>
    <property type="match status" value="1"/>
</dbReference>
<protein>
    <submittedName>
        <fullName evidence="9">Uncharacterized protein LOC117642390 isoform X2</fullName>
    </submittedName>
</protein>